<dbReference type="InterPro" id="IPR029063">
    <property type="entry name" value="SAM-dependent_MTases_sf"/>
</dbReference>
<evidence type="ECO:0000313" key="3">
    <source>
        <dbReference type="EMBL" id="CUS45937.1"/>
    </source>
</evidence>
<dbReference type="EMBL" id="CZQE01000316">
    <property type="protein sequence ID" value="CUS45937.1"/>
    <property type="molecule type" value="Genomic_DNA"/>
</dbReference>
<dbReference type="Gene3D" id="3.40.50.150">
    <property type="entry name" value="Vaccinia Virus protein VP39"/>
    <property type="match status" value="1"/>
</dbReference>
<name>A0A160TNP1_9ZZZZ</name>
<evidence type="ECO:0008006" key="4">
    <source>
        <dbReference type="Google" id="ProtNLM"/>
    </source>
</evidence>
<feature type="transmembrane region" description="Helical" evidence="2">
    <location>
        <begin position="337"/>
        <end position="360"/>
    </location>
</feature>
<keyword evidence="2" id="KW-0472">Membrane</keyword>
<feature type="transmembrane region" description="Helical" evidence="2">
    <location>
        <begin position="306"/>
        <end position="325"/>
    </location>
</feature>
<dbReference type="AlphaFoldDB" id="A0A160TNP1"/>
<feature type="transmembrane region" description="Helical" evidence="2">
    <location>
        <begin position="108"/>
        <end position="126"/>
    </location>
</feature>
<sequence length="743" mass="80129">MAGIAVPVRFARPLFVVTILAGSFLLFLVQPMVARMALPRLGGAPAVWNSAMLVYQALLLGGYAYAHWLGRVTPRLQAAIHLAVLLIAALWLPIGLMTTQLPANAQPAIWVPWLLGASIGPLFFAISAQAPLLQRWFSVSSKGEDPYALYAASNFGSFAGLIAYPLFVEPGLALNGQSRLWTIGYIVVGVLVTVCAMTLPKMKMRIVDGPVAESAPPTRKRIAHWIALAFVPSGLMLATSTYITTDVVAMPLLWVLPLGLYLLSFTIAFASRRGPADLLTRLAPVVILLIGGVLVGGLQGKPWLNAVLALVLLFMAAVALHTAMYRLRPEADRLTGFYLAMSVGGALGGVFAALIAPLVFDWTYEYPLLVLAAGVLAPQSFLIPEIGMLWERNRQHRRFMTVAVALLMWAVILVVLNSPGAESDDSGPVQGIVFVVMVAVGVFTIGMRGAFVIALAGALIVFGGYRSILLSFEPGARTRSYFGVYTIRDYEEMRQLQHGTTVHGTQLLGSVGRERTPTAYYVTGSGVGQAMQAAPALFGDHARIGVVGLGAGTLACYAHPGQSWRFYEIDPLVVHIARDTGQFTFLKNCLPNPRIEVGDARLNLAAEATGSLDLLTLDAFSSDAVPMHLMTREAFDTYGRVLAHDGVLLFHISNKFLDLEPVVSAAAAAGGWSAAKLLYFPGPDVEAPRAVSFWVALSHDPATIAALRARDAKWQPLNRYPGFTPWTDDYSTIVPLVKLFRKP</sequence>
<feature type="transmembrane region" description="Helical" evidence="2">
    <location>
        <begin position="78"/>
        <end position="96"/>
    </location>
</feature>
<organism evidence="3">
    <name type="scientific">hydrothermal vent metagenome</name>
    <dbReference type="NCBI Taxonomy" id="652676"/>
    <lineage>
        <taxon>unclassified sequences</taxon>
        <taxon>metagenomes</taxon>
        <taxon>ecological metagenomes</taxon>
    </lineage>
</organism>
<dbReference type="PANTHER" id="PTHR43317:SF1">
    <property type="entry name" value="THERMOSPERMINE SYNTHASE ACAULIS5"/>
    <property type="match status" value="1"/>
</dbReference>
<feature type="transmembrane region" description="Helical" evidence="2">
    <location>
        <begin position="222"/>
        <end position="243"/>
    </location>
</feature>
<feature type="transmembrane region" description="Helical" evidence="2">
    <location>
        <begin position="147"/>
        <end position="168"/>
    </location>
</feature>
<reference evidence="3" key="1">
    <citation type="submission" date="2015-10" db="EMBL/GenBank/DDBJ databases">
        <authorList>
            <person name="Gilbert D.G."/>
        </authorList>
    </citation>
    <scope>NUCLEOTIDE SEQUENCE</scope>
</reference>
<feature type="transmembrane region" description="Helical" evidence="2">
    <location>
        <begin position="282"/>
        <end position="300"/>
    </location>
</feature>
<keyword evidence="2" id="KW-0812">Transmembrane</keyword>
<feature type="transmembrane region" description="Helical" evidence="2">
    <location>
        <begin position="366"/>
        <end position="387"/>
    </location>
</feature>
<dbReference type="NCBIfam" id="NF037959">
    <property type="entry name" value="MFS_SpdSyn"/>
    <property type="match status" value="1"/>
</dbReference>
<evidence type="ECO:0000256" key="1">
    <source>
        <dbReference type="ARBA" id="ARBA00023115"/>
    </source>
</evidence>
<accession>A0A160TNP1</accession>
<keyword evidence="1" id="KW-0620">Polyamine biosynthesis</keyword>
<feature type="transmembrane region" description="Helical" evidence="2">
    <location>
        <begin position="249"/>
        <end position="270"/>
    </location>
</feature>
<protein>
    <recommendedName>
        <fullName evidence="4">Bll6585 protein</fullName>
    </recommendedName>
</protein>
<feature type="transmembrane region" description="Helical" evidence="2">
    <location>
        <begin position="399"/>
        <end position="420"/>
    </location>
</feature>
<feature type="transmembrane region" description="Helical" evidence="2">
    <location>
        <begin position="12"/>
        <end position="34"/>
    </location>
</feature>
<feature type="transmembrane region" description="Helical" evidence="2">
    <location>
        <begin position="180"/>
        <end position="199"/>
    </location>
</feature>
<feature type="transmembrane region" description="Helical" evidence="2">
    <location>
        <begin position="432"/>
        <end position="462"/>
    </location>
</feature>
<dbReference type="PANTHER" id="PTHR43317">
    <property type="entry name" value="THERMOSPERMINE SYNTHASE ACAULIS5"/>
    <property type="match status" value="1"/>
</dbReference>
<dbReference type="SUPFAM" id="SSF53335">
    <property type="entry name" value="S-adenosyl-L-methionine-dependent methyltransferases"/>
    <property type="match status" value="1"/>
</dbReference>
<feature type="transmembrane region" description="Helical" evidence="2">
    <location>
        <begin position="46"/>
        <end position="66"/>
    </location>
</feature>
<dbReference type="GO" id="GO:0006596">
    <property type="term" value="P:polyamine biosynthetic process"/>
    <property type="evidence" value="ECO:0007669"/>
    <property type="project" value="UniProtKB-KW"/>
</dbReference>
<proteinExistence type="predicted"/>
<evidence type="ECO:0000256" key="2">
    <source>
        <dbReference type="SAM" id="Phobius"/>
    </source>
</evidence>
<gene>
    <name evidence="3" type="ORF">MGWOODY_Smn54</name>
</gene>
<keyword evidence="2" id="KW-1133">Transmembrane helix</keyword>